<dbReference type="KEGG" id="vie:OL234_05205"/>
<keyword evidence="3" id="KW-1185">Reference proteome</keyword>
<evidence type="ECO:0000313" key="2">
    <source>
        <dbReference type="EMBL" id="WEG72385.1"/>
    </source>
</evidence>
<proteinExistence type="predicted"/>
<dbReference type="RefSeq" id="WP_275468188.1">
    <property type="nucleotide sequence ID" value="NZ_CP110232.1"/>
</dbReference>
<dbReference type="EMBL" id="CP110232">
    <property type="protein sequence ID" value="WEG72385.1"/>
    <property type="molecule type" value="Genomic_DNA"/>
</dbReference>
<keyword evidence="1" id="KW-1133">Transmembrane helix</keyword>
<evidence type="ECO:0000313" key="3">
    <source>
        <dbReference type="Proteomes" id="UP001179647"/>
    </source>
</evidence>
<feature type="transmembrane region" description="Helical" evidence="1">
    <location>
        <begin position="91"/>
        <end position="109"/>
    </location>
</feature>
<reference evidence="2" key="1">
    <citation type="submission" date="2022-10" db="EMBL/GenBank/DDBJ databases">
        <title>Vagococcus sp. isolated from poultry meat.</title>
        <authorList>
            <person name="Johansson P."/>
            <person name="Bjorkroth J."/>
        </authorList>
    </citation>
    <scope>NUCLEOTIDE SEQUENCE</scope>
    <source>
        <strain evidence="2">STAA11</strain>
    </source>
</reference>
<feature type="transmembrane region" description="Helical" evidence="1">
    <location>
        <begin position="6"/>
        <end position="23"/>
    </location>
</feature>
<keyword evidence="1" id="KW-0472">Membrane</keyword>
<evidence type="ECO:0000256" key="1">
    <source>
        <dbReference type="SAM" id="Phobius"/>
    </source>
</evidence>
<dbReference type="AlphaFoldDB" id="A0AAF0CSZ7"/>
<accession>A0AAF0CSZ7</accession>
<protein>
    <submittedName>
        <fullName evidence="2">Uncharacterized protein</fullName>
    </submittedName>
</protein>
<keyword evidence="1" id="KW-0812">Transmembrane</keyword>
<gene>
    <name evidence="2" type="ORF">OL234_05205</name>
</gene>
<feature type="transmembrane region" description="Helical" evidence="1">
    <location>
        <begin position="58"/>
        <end position="79"/>
    </location>
</feature>
<name>A0AAF0CSZ7_9ENTE</name>
<sequence length="145" mass="16407">MNNTTITIMILINLVLILLTFLSKDYSKNQNFYILFIVGIINGISLFGWISVDGVPEAARYSAFLQNFAMSLLFINFYFMRKGNRGQSLTIAIAKWIGTLAPTILMGVVQSFNPFIIICGVFCSVFDIFYIYLLSPKNKLLSLYS</sequence>
<feature type="transmembrane region" description="Helical" evidence="1">
    <location>
        <begin position="32"/>
        <end position="52"/>
    </location>
</feature>
<feature type="transmembrane region" description="Helical" evidence="1">
    <location>
        <begin position="115"/>
        <end position="134"/>
    </location>
</feature>
<dbReference type="Proteomes" id="UP001179647">
    <property type="component" value="Chromosome"/>
</dbReference>
<organism evidence="2 3">
    <name type="scientific">Vagococcus intermedius</name>
    <dbReference type="NCBI Taxonomy" id="2991418"/>
    <lineage>
        <taxon>Bacteria</taxon>
        <taxon>Bacillati</taxon>
        <taxon>Bacillota</taxon>
        <taxon>Bacilli</taxon>
        <taxon>Lactobacillales</taxon>
        <taxon>Enterococcaceae</taxon>
        <taxon>Vagococcus</taxon>
    </lineage>
</organism>